<dbReference type="RefSeq" id="WP_189638666.1">
    <property type="nucleotide sequence ID" value="NZ_BMZF01000001.1"/>
</dbReference>
<dbReference type="Proteomes" id="UP000634455">
    <property type="component" value="Unassembled WGS sequence"/>
</dbReference>
<proteinExistence type="predicted"/>
<name>A0ABQ3CWY7_9RHOB</name>
<dbReference type="EMBL" id="BMZF01000001">
    <property type="protein sequence ID" value="GHA40944.1"/>
    <property type="molecule type" value="Genomic_DNA"/>
</dbReference>
<evidence type="ECO:0000313" key="1">
    <source>
        <dbReference type="EMBL" id="GHA40944.1"/>
    </source>
</evidence>
<dbReference type="Gene3D" id="3.40.50.12580">
    <property type="match status" value="1"/>
</dbReference>
<dbReference type="SUPFAM" id="SSF53756">
    <property type="entry name" value="UDP-Glycosyltransferase/glycogen phosphorylase"/>
    <property type="match status" value="1"/>
</dbReference>
<comment type="caution">
    <text evidence="1">The sequence shown here is derived from an EMBL/GenBank/DDBJ whole genome shotgun (WGS) entry which is preliminary data.</text>
</comment>
<reference evidence="2" key="1">
    <citation type="journal article" date="2019" name="Int. J. Syst. Evol. Microbiol.">
        <title>The Global Catalogue of Microorganisms (GCM) 10K type strain sequencing project: providing services to taxonomists for standard genome sequencing and annotation.</title>
        <authorList>
            <consortium name="The Broad Institute Genomics Platform"/>
            <consortium name="The Broad Institute Genome Sequencing Center for Infectious Disease"/>
            <person name="Wu L."/>
            <person name="Ma J."/>
        </authorList>
    </citation>
    <scope>NUCLEOTIDE SEQUENCE [LARGE SCALE GENOMIC DNA]</scope>
    <source>
        <strain evidence="2">KCTC 32465</strain>
    </source>
</reference>
<dbReference type="InterPro" id="IPR043148">
    <property type="entry name" value="TagF_C"/>
</dbReference>
<accession>A0ABQ3CWY7</accession>
<keyword evidence="2" id="KW-1185">Reference proteome</keyword>
<protein>
    <submittedName>
        <fullName evidence="1">Uncharacterized protein</fullName>
    </submittedName>
</protein>
<organism evidence="1 2">
    <name type="scientific">Paramylibacter ulvae</name>
    <dbReference type="NCBI Taxonomy" id="1651968"/>
    <lineage>
        <taxon>Bacteria</taxon>
        <taxon>Pseudomonadati</taxon>
        <taxon>Pseudomonadota</taxon>
        <taxon>Alphaproteobacteria</taxon>
        <taxon>Rhodobacterales</taxon>
        <taxon>Paracoccaceae</taxon>
        <taxon>Paramylibacter</taxon>
    </lineage>
</organism>
<sequence>MIHLRKRLLCIIAHEPLFEICYPILTRLKQRDNIDLDVVISRRLLRLDPRFHVIFREQGLTPKSMGRLRLELGMFGRISRADAVLSHGDLWAKPSKHGFRDKFAARVKTQSIFIQHGLLQHRLNWRDGDMPNVRFHSDKLLLWDRVNHWENSFLSEDIMPKASIIGFPKKSLFPTKKFSETFMQFARKFENRVLICSSFHEHWRFAAMDQKRFYAVLDDFCTRNPKTLVIYRPHRGRHNSAEKIAMDAILAKHFNIVVSDRHAGDFKYSTINDCLEISDFCISHSSTAVMDAVYFGVPTAVLQNQWPTLEILPQINNLGDIDNFVKSSKQAEYARQKLVEYYGETDANLDRASVAIEEFLSQT</sequence>
<evidence type="ECO:0000313" key="2">
    <source>
        <dbReference type="Proteomes" id="UP000634455"/>
    </source>
</evidence>
<gene>
    <name evidence="1" type="ORF">GCM10008927_01500</name>
</gene>